<evidence type="ECO:0000256" key="2">
    <source>
        <dbReference type="SAM" id="Phobius"/>
    </source>
</evidence>
<reference evidence="4" key="1">
    <citation type="journal article" date="2020" name="Nat. Commun.">
        <title>Genome sequence of the cluster root forming white lupin.</title>
        <authorList>
            <person name="Hufnagel B."/>
            <person name="Marques A."/>
            <person name="Soriano A."/>
            <person name="Marques L."/>
            <person name="Divol F."/>
            <person name="Doumas P."/>
            <person name="Sallet E."/>
            <person name="Mancinotti D."/>
            <person name="Carrere S."/>
            <person name="Marande W."/>
            <person name="Arribat S."/>
            <person name="Keller J."/>
            <person name="Huneau C."/>
            <person name="Blein T."/>
            <person name="Aime D."/>
            <person name="Laguerre M."/>
            <person name="Taylor J."/>
            <person name="Schubert V."/>
            <person name="Nelson M."/>
            <person name="Geu-Flores F."/>
            <person name="Crespi M."/>
            <person name="Gallardo-Guerrero K."/>
            <person name="Delaux P.-M."/>
            <person name="Salse J."/>
            <person name="Berges H."/>
            <person name="Guyot R."/>
            <person name="Gouzy J."/>
            <person name="Peret B."/>
        </authorList>
    </citation>
    <scope>NUCLEOTIDE SEQUENCE [LARGE SCALE GENOMIC DNA]</scope>
    <source>
        <strain evidence="4">cv. Amiga</strain>
    </source>
</reference>
<comment type="caution">
    <text evidence="3">The sequence shown here is derived from an EMBL/GenBank/DDBJ whole genome shotgun (WGS) entry which is preliminary data.</text>
</comment>
<feature type="transmembrane region" description="Helical" evidence="2">
    <location>
        <begin position="79"/>
        <end position="103"/>
    </location>
</feature>
<proteinExistence type="predicted"/>
<feature type="region of interest" description="Disordered" evidence="1">
    <location>
        <begin position="1"/>
        <end position="43"/>
    </location>
</feature>
<keyword evidence="2" id="KW-0812">Transmembrane</keyword>
<sequence length="114" mass="13054">MLLTGTDSRDGEMAVANEEGHPWSGPGWSKRCGGGEASWPPSSFSISKHRARRLWFAKVREWIPSMWLEGYVDDLSSHLLLLGFLSSFPFLYNTALYLFFLLLKLCKTFFKNFV</sequence>
<organism evidence="3 4">
    <name type="scientific">Lupinus albus</name>
    <name type="common">White lupine</name>
    <name type="synonym">Lupinus termis</name>
    <dbReference type="NCBI Taxonomy" id="3870"/>
    <lineage>
        <taxon>Eukaryota</taxon>
        <taxon>Viridiplantae</taxon>
        <taxon>Streptophyta</taxon>
        <taxon>Embryophyta</taxon>
        <taxon>Tracheophyta</taxon>
        <taxon>Spermatophyta</taxon>
        <taxon>Magnoliopsida</taxon>
        <taxon>eudicotyledons</taxon>
        <taxon>Gunneridae</taxon>
        <taxon>Pentapetalae</taxon>
        <taxon>rosids</taxon>
        <taxon>fabids</taxon>
        <taxon>Fabales</taxon>
        <taxon>Fabaceae</taxon>
        <taxon>Papilionoideae</taxon>
        <taxon>50 kb inversion clade</taxon>
        <taxon>genistoids sensu lato</taxon>
        <taxon>core genistoids</taxon>
        <taxon>Genisteae</taxon>
        <taxon>Lupinus</taxon>
    </lineage>
</organism>
<accession>A0A6A4NSF9</accession>
<name>A0A6A4NSF9_LUPAL</name>
<dbReference type="AlphaFoldDB" id="A0A6A4NSF9"/>
<keyword evidence="4" id="KW-1185">Reference proteome</keyword>
<evidence type="ECO:0000313" key="4">
    <source>
        <dbReference type="Proteomes" id="UP000447434"/>
    </source>
</evidence>
<evidence type="ECO:0000313" key="3">
    <source>
        <dbReference type="EMBL" id="KAE9592352.1"/>
    </source>
</evidence>
<protein>
    <submittedName>
        <fullName evidence="3">Uncharacterized protein</fullName>
    </submittedName>
</protein>
<evidence type="ECO:0000256" key="1">
    <source>
        <dbReference type="SAM" id="MobiDB-lite"/>
    </source>
</evidence>
<gene>
    <name evidence="3" type="ORF">Lalb_Chr19g0128411</name>
</gene>
<dbReference type="Proteomes" id="UP000447434">
    <property type="component" value="Chromosome 19"/>
</dbReference>
<keyword evidence="2" id="KW-1133">Transmembrane helix</keyword>
<dbReference type="EMBL" id="WOCE01000019">
    <property type="protein sequence ID" value="KAE9592352.1"/>
    <property type="molecule type" value="Genomic_DNA"/>
</dbReference>
<keyword evidence="2" id="KW-0472">Membrane</keyword>